<comment type="caution">
    <text evidence="2">The sequence shown here is derived from an EMBL/GenBank/DDBJ whole genome shotgun (WGS) entry which is preliminary data.</text>
</comment>
<proteinExistence type="predicted"/>
<evidence type="ECO:0000313" key="3">
    <source>
        <dbReference type="Proteomes" id="UP000824540"/>
    </source>
</evidence>
<gene>
    <name evidence="2" type="ORF">JZ751_003423</name>
</gene>
<evidence type="ECO:0000256" key="1">
    <source>
        <dbReference type="SAM" id="MobiDB-lite"/>
    </source>
</evidence>
<dbReference type="EMBL" id="JAFBMS010000105">
    <property type="protein sequence ID" value="KAG9335944.1"/>
    <property type="molecule type" value="Genomic_DNA"/>
</dbReference>
<organism evidence="2 3">
    <name type="scientific">Albula glossodonta</name>
    <name type="common">roundjaw bonefish</name>
    <dbReference type="NCBI Taxonomy" id="121402"/>
    <lineage>
        <taxon>Eukaryota</taxon>
        <taxon>Metazoa</taxon>
        <taxon>Chordata</taxon>
        <taxon>Craniata</taxon>
        <taxon>Vertebrata</taxon>
        <taxon>Euteleostomi</taxon>
        <taxon>Actinopterygii</taxon>
        <taxon>Neopterygii</taxon>
        <taxon>Teleostei</taxon>
        <taxon>Albuliformes</taxon>
        <taxon>Albulidae</taxon>
        <taxon>Albula</taxon>
    </lineage>
</organism>
<feature type="region of interest" description="Disordered" evidence="1">
    <location>
        <begin position="39"/>
        <end position="69"/>
    </location>
</feature>
<evidence type="ECO:0000313" key="2">
    <source>
        <dbReference type="EMBL" id="KAG9335944.1"/>
    </source>
</evidence>
<keyword evidence="3" id="KW-1185">Reference proteome</keyword>
<feature type="compositionally biased region" description="Low complexity" evidence="1">
    <location>
        <begin position="58"/>
        <end position="69"/>
    </location>
</feature>
<reference evidence="2" key="1">
    <citation type="thesis" date="2021" institute="BYU ScholarsArchive" country="Provo, UT, USA">
        <title>Applications of and Algorithms for Genome Assembly and Genomic Analyses with an Emphasis on Marine Teleosts.</title>
        <authorList>
            <person name="Pickett B.D."/>
        </authorList>
    </citation>
    <scope>NUCLEOTIDE SEQUENCE</scope>
    <source>
        <strain evidence="2">HI-2016</strain>
    </source>
</reference>
<name>A0A8T2N7J8_9TELE</name>
<dbReference type="Proteomes" id="UP000824540">
    <property type="component" value="Unassembled WGS sequence"/>
</dbReference>
<dbReference type="AlphaFoldDB" id="A0A8T2N7J8"/>
<sequence>MKNGLKQQPIKSERTGVRFVGEFSELVCKCRSASHSSIANLAPTPLPSPPPLAHHAIHSSNTTSSSSLH</sequence>
<accession>A0A8T2N7J8</accession>
<protein>
    <submittedName>
        <fullName evidence="2">Uncharacterized protein</fullName>
    </submittedName>
</protein>